<proteinExistence type="inferred from homology"/>
<dbReference type="InterPro" id="IPR054520">
    <property type="entry name" value="M_Eco57I_C"/>
</dbReference>
<feature type="domain" description="Type II methyltransferase M.Eco57I C-terminal" evidence="8">
    <location>
        <begin position="222"/>
        <end position="313"/>
    </location>
</feature>
<evidence type="ECO:0000256" key="4">
    <source>
        <dbReference type="ARBA" id="ARBA00022679"/>
    </source>
</evidence>
<dbReference type="GO" id="GO:0006304">
    <property type="term" value="P:DNA modification"/>
    <property type="evidence" value="ECO:0007669"/>
    <property type="project" value="InterPro"/>
</dbReference>
<evidence type="ECO:0000259" key="7">
    <source>
        <dbReference type="Pfam" id="PF07669"/>
    </source>
</evidence>
<evidence type="ECO:0000256" key="6">
    <source>
        <dbReference type="ARBA" id="ARBA00047942"/>
    </source>
</evidence>
<protein>
    <recommendedName>
        <fullName evidence="2">site-specific DNA-methyltransferase (adenine-specific)</fullName>
        <ecNumber evidence="2">2.1.1.72</ecNumber>
    </recommendedName>
</protein>
<comment type="similarity">
    <text evidence="1">Belongs to the N(4)/N(6)-methyltransferase family.</text>
</comment>
<keyword evidence="3 9" id="KW-0489">Methyltransferase</keyword>
<dbReference type="Pfam" id="PF22837">
    <property type="entry name" value="M_Eco57I_C"/>
    <property type="match status" value="2"/>
</dbReference>
<dbReference type="Proteomes" id="UP000011626">
    <property type="component" value="Unassembled WGS sequence"/>
</dbReference>
<dbReference type="EMBL" id="AOIU01000043">
    <property type="protein sequence ID" value="ELZ21081.1"/>
    <property type="molecule type" value="Genomic_DNA"/>
</dbReference>
<name>M0CCT5_9EURY</name>
<dbReference type="GO" id="GO:0008168">
    <property type="term" value="F:methyltransferase activity"/>
    <property type="evidence" value="ECO:0007669"/>
    <property type="project" value="UniProtKB-KW"/>
</dbReference>
<evidence type="ECO:0000313" key="10">
    <source>
        <dbReference type="Proteomes" id="UP000011626"/>
    </source>
</evidence>
<dbReference type="InterPro" id="IPR029063">
    <property type="entry name" value="SAM-dependent_MTases_sf"/>
</dbReference>
<dbReference type="AlphaFoldDB" id="M0CCT5"/>
<dbReference type="STRING" id="797114.C475_19023"/>
<reference evidence="9 10" key="1">
    <citation type="journal article" date="2014" name="PLoS Genet.">
        <title>Phylogenetically driven sequencing of extremely halophilic archaea reveals strategies for static and dynamic osmo-response.</title>
        <authorList>
            <person name="Becker E.A."/>
            <person name="Seitzer P.M."/>
            <person name="Tritt A."/>
            <person name="Larsen D."/>
            <person name="Krusor M."/>
            <person name="Yao A.I."/>
            <person name="Wu D."/>
            <person name="Madern D."/>
            <person name="Eisen J.A."/>
            <person name="Darling A.E."/>
            <person name="Facciotti M.T."/>
        </authorList>
    </citation>
    <scope>NUCLEOTIDE SEQUENCE [LARGE SCALE GENOMIC DNA]</scope>
    <source>
        <strain evidence="9 10">2-9-1</strain>
    </source>
</reference>
<evidence type="ECO:0000256" key="5">
    <source>
        <dbReference type="ARBA" id="ARBA00022691"/>
    </source>
</evidence>
<dbReference type="GO" id="GO:0032259">
    <property type="term" value="P:methylation"/>
    <property type="evidence" value="ECO:0007669"/>
    <property type="project" value="UniProtKB-KW"/>
</dbReference>
<evidence type="ECO:0000256" key="1">
    <source>
        <dbReference type="ARBA" id="ARBA00006594"/>
    </source>
</evidence>
<dbReference type="Gene3D" id="3.40.50.150">
    <property type="entry name" value="Vaccinia Virus protein VP39"/>
    <property type="match status" value="1"/>
</dbReference>
<keyword evidence="5" id="KW-0949">S-adenosyl-L-methionine</keyword>
<accession>M0CCT5</accession>
<dbReference type="Pfam" id="PF07669">
    <property type="entry name" value="Eco57I"/>
    <property type="match status" value="1"/>
</dbReference>
<evidence type="ECO:0000259" key="8">
    <source>
        <dbReference type="Pfam" id="PF22837"/>
    </source>
</evidence>
<sequence>MTGIDRSQLGIALGTAVMTIHGKSRDIRKDDFLTLDPDELDDDYTVVMNPPYSRSEELSTEYTDTIHQTVEQETGLNLSKNAPLYIHFIAHATQFLAEDGRAAFITPNYLDKDYGEALKEYLLAEYDIKALLLFNPGEVSVFDEAVTTGLITFVERREDNKGEGDTRFIQVDEMPETGDLLSAVKGGVEDEAEWGSVTTIDQAALGPEQNWRTVFDPIDVDTEQLTTLGEIATVNRGILTGKNDVFCVSQSTVEAHELDKSHLSRLVRKGSHVPHFDMVVEDWEQHRDADKEVWLLYHLDDIDVPSKAGDYASAVTAPPSETALGSDAAQDNGVQRLLSYLEHSLHQSVSLPNRTFQDRGDSWFIVDLRDPPPILVTTVNRDRCRFILNEADARNVNSLHSMYLDVTLTDPEIKALLAYLNSDIVSDVLREHERLHADGMRKLEPNDAEDIPILDPRNLPAHTVDALSEAFDTLCETARRDEALTDVFEEIDEIVQQEL</sequence>
<dbReference type="EC" id="2.1.1.72" evidence="2"/>
<evidence type="ECO:0000256" key="3">
    <source>
        <dbReference type="ARBA" id="ARBA00022603"/>
    </source>
</evidence>
<dbReference type="PRINTS" id="PR00507">
    <property type="entry name" value="N12N6MTFRASE"/>
</dbReference>
<dbReference type="eggNOG" id="arCOG02636">
    <property type="taxonomic scope" value="Archaea"/>
</dbReference>
<feature type="domain" description="Type II methyltransferase M.Eco57I C-terminal" evidence="8">
    <location>
        <begin position="361"/>
        <end position="494"/>
    </location>
</feature>
<dbReference type="PANTHER" id="PTHR33841">
    <property type="entry name" value="DNA METHYLTRANSFERASE YEEA-RELATED"/>
    <property type="match status" value="1"/>
</dbReference>
<keyword evidence="4 9" id="KW-0808">Transferase</keyword>
<dbReference type="InterPro" id="IPR011639">
    <property type="entry name" value="MethylTrfase_TaqI-like_dom"/>
</dbReference>
<dbReference type="SUPFAM" id="SSF53335">
    <property type="entry name" value="S-adenosyl-L-methionine-dependent methyltransferases"/>
    <property type="match status" value="1"/>
</dbReference>
<dbReference type="PANTHER" id="PTHR33841:SF5">
    <property type="entry name" value="DNA METHYLASE (MODIFICATION METHYLASE) (METHYLTRANSFERASE)-RELATED"/>
    <property type="match status" value="1"/>
</dbReference>
<feature type="domain" description="Type II methyltransferase M.TaqI-like" evidence="7">
    <location>
        <begin position="46"/>
        <end position="138"/>
    </location>
</feature>
<keyword evidence="10" id="KW-1185">Reference proteome</keyword>
<comment type="catalytic activity">
    <reaction evidence="6">
        <text>a 2'-deoxyadenosine in DNA + S-adenosyl-L-methionine = an N(6)-methyl-2'-deoxyadenosine in DNA + S-adenosyl-L-homocysteine + H(+)</text>
        <dbReference type="Rhea" id="RHEA:15197"/>
        <dbReference type="Rhea" id="RHEA-COMP:12418"/>
        <dbReference type="Rhea" id="RHEA-COMP:12419"/>
        <dbReference type="ChEBI" id="CHEBI:15378"/>
        <dbReference type="ChEBI" id="CHEBI:57856"/>
        <dbReference type="ChEBI" id="CHEBI:59789"/>
        <dbReference type="ChEBI" id="CHEBI:90615"/>
        <dbReference type="ChEBI" id="CHEBI:90616"/>
        <dbReference type="EC" id="2.1.1.72"/>
    </reaction>
</comment>
<organism evidence="9 10">
    <name type="scientific">Halosimplex carlsbadense 2-9-1</name>
    <dbReference type="NCBI Taxonomy" id="797114"/>
    <lineage>
        <taxon>Archaea</taxon>
        <taxon>Methanobacteriati</taxon>
        <taxon>Methanobacteriota</taxon>
        <taxon>Stenosarchaea group</taxon>
        <taxon>Halobacteria</taxon>
        <taxon>Halobacteriales</taxon>
        <taxon>Haloarculaceae</taxon>
        <taxon>Halosimplex</taxon>
    </lineage>
</organism>
<evidence type="ECO:0000313" key="9">
    <source>
        <dbReference type="EMBL" id="ELZ21081.1"/>
    </source>
</evidence>
<dbReference type="InterPro" id="IPR050953">
    <property type="entry name" value="N4_N6_ade-DNA_methylase"/>
</dbReference>
<comment type="caution">
    <text evidence="9">The sequence shown here is derived from an EMBL/GenBank/DDBJ whole genome shotgun (WGS) entry which is preliminary data.</text>
</comment>
<evidence type="ECO:0000256" key="2">
    <source>
        <dbReference type="ARBA" id="ARBA00011900"/>
    </source>
</evidence>
<gene>
    <name evidence="9" type="ORF">C475_19023</name>
</gene>